<reference evidence="5 6" key="1">
    <citation type="submission" date="2019-05" db="EMBL/GenBank/DDBJ databases">
        <title>Genomes sequences of two Nocardia cyriacigeorgica environmental isolates, type strains Nocardia asteroides ATCC 19247 and Nocardia cyriacigeorgica DSM 44484.</title>
        <authorList>
            <person name="Vautrin F."/>
            <person name="Bergeron E."/>
            <person name="Dubost A."/>
            <person name="Abrouk D."/>
            <person name="Rodriguez Nava V."/>
            <person name="Pujic P."/>
        </authorList>
    </citation>
    <scope>NUCLEOTIDE SEQUENCE [LARGE SCALE GENOMIC DNA]</scope>
    <source>
        <strain evidence="5 6">EML 446</strain>
    </source>
</reference>
<dbReference type="SMART" id="SM00418">
    <property type="entry name" value="HTH_ARSR"/>
    <property type="match status" value="1"/>
</dbReference>
<dbReference type="RefSeq" id="WP_138448373.1">
    <property type="nucleotide sequence ID" value="NZ_VBUT01000005.1"/>
</dbReference>
<dbReference type="Pfam" id="PF01638">
    <property type="entry name" value="HxlR"/>
    <property type="match status" value="1"/>
</dbReference>
<dbReference type="PANTHER" id="PTHR33204:SF36">
    <property type="entry name" value="TRANSCRIPTIONAL REGULATORY PROTEIN"/>
    <property type="match status" value="1"/>
</dbReference>
<dbReference type="SUPFAM" id="SSF46785">
    <property type="entry name" value="Winged helix' DNA-binding domain"/>
    <property type="match status" value="1"/>
</dbReference>
<dbReference type="GO" id="GO:0003677">
    <property type="term" value="F:DNA binding"/>
    <property type="evidence" value="ECO:0007669"/>
    <property type="project" value="UniProtKB-KW"/>
</dbReference>
<dbReference type="PANTHER" id="PTHR33204">
    <property type="entry name" value="TRANSCRIPTIONAL REGULATOR, MARR FAMILY"/>
    <property type="match status" value="1"/>
</dbReference>
<evidence type="ECO:0000259" key="4">
    <source>
        <dbReference type="PROSITE" id="PS51118"/>
    </source>
</evidence>
<proteinExistence type="predicted"/>
<feature type="domain" description="HTH hxlR-type" evidence="4">
    <location>
        <begin position="11"/>
        <end position="110"/>
    </location>
</feature>
<dbReference type="EMBL" id="VBUT01000005">
    <property type="protein sequence ID" value="TLF77517.1"/>
    <property type="molecule type" value="Genomic_DNA"/>
</dbReference>
<dbReference type="InterPro" id="IPR011991">
    <property type="entry name" value="ArsR-like_HTH"/>
</dbReference>
<keyword evidence="1" id="KW-0805">Transcription regulation</keyword>
<gene>
    <name evidence="5" type="ORF">FEK34_14410</name>
</gene>
<evidence type="ECO:0000313" key="6">
    <source>
        <dbReference type="Proteomes" id="UP000306378"/>
    </source>
</evidence>
<dbReference type="InterPro" id="IPR036388">
    <property type="entry name" value="WH-like_DNA-bd_sf"/>
</dbReference>
<dbReference type="PROSITE" id="PS51118">
    <property type="entry name" value="HTH_HXLR"/>
    <property type="match status" value="1"/>
</dbReference>
<dbReference type="Proteomes" id="UP000306378">
    <property type="component" value="Unassembled WGS sequence"/>
</dbReference>
<dbReference type="InterPro" id="IPR001845">
    <property type="entry name" value="HTH_ArsR_DNA-bd_dom"/>
</dbReference>
<dbReference type="CDD" id="cd00090">
    <property type="entry name" value="HTH_ARSR"/>
    <property type="match status" value="1"/>
</dbReference>
<dbReference type="Gene3D" id="1.10.10.10">
    <property type="entry name" value="Winged helix-like DNA-binding domain superfamily/Winged helix DNA-binding domain"/>
    <property type="match status" value="1"/>
</dbReference>
<protein>
    <submittedName>
        <fullName evidence="5">Helix-turn-helix transcriptional regulator</fullName>
    </submittedName>
</protein>
<keyword evidence="2" id="KW-0238">DNA-binding</keyword>
<keyword evidence="3" id="KW-0804">Transcription</keyword>
<evidence type="ECO:0000256" key="1">
    <source>
        <dbReference type="ARBA" id="ARBA00023015"/>
    </source>
</evidence>
<dbReference type="InterPro" id="IPR036390">
    <property type="entry name" value="WH_DNA-bd_sf"/>
</dbReference>
<comment type="caution">
    <text evidence="5">The sequence shown here is derived from an EMBL/GenBank/DDBJ whole genome shotgun (WGS) entry which is preliminary data.</text>
</comment>
<organism evidence="5 6">
    <name type="scientific">Nocardia cyriacigeorgica</name>
    <dbReference type="NCBI Taxonomy" id="135487"/>
    <lineage>
        <taxon>Bacteria</taxon>
        <taxon>Bacillati</taxon>
        <taxon>Actinomycetota</taxon>
        <taxon>Actinomycetes</taxon>
        <taxon>Mycobacteriales</taxon>
        <taxon>Nocardiaceae</taxon>
        <taxon>Nocardia</taxon>
    </lineage>
</organism>
<evidence type="ECO:0000313" key="5">
    <source>
        <dbReference type="EMBL" id="TLF77517.1"/>
    </source>
</evidence>
<sequence length="154" mass="17392">MEWLEYSTANCSVQRTLDVIGDRWTMIVLRELFNGVRRFEQIRQHSGISESVLSNRLARLRDAGVIDAVPYRESGSRTRREYRLTAKGADLYPILLALLQWGDRYCADPEGPALVVGHRDCDEPVEVVVRCRAGHDVEGPHRARTHAGPAARPV</sequence>
<evidence type="ECO:0000256" key="3">
    <source>
        <dbReference type="ARBA" id="ARBA00023163"/>
    </source>
</evidence>
<dbReference type="GO" id="GO:0003700">
    <property type="term" value="F:DNA-binding transcription factor activity"/>
    <property type="evidence" value="ECO:0007669"/>
    <property type="project" value="InterPro"/>
</dbReference>
<accession>A0A5R8NS21</accession>
<dbReference type="AlphaFoldDB" id="A0A5R8NS21"/>
<dbReference type="InterPro" id="IPR002577">
    <property type="entry name" value="HTH_HxlR"/>
</dbReference>
<name>A0A5R8NS21_9NOCA</name>
<evidence type="ECO:0000256" key="2">
    <source>
        <dbReference type="ARBA" id="ARBA00023125"/>
    </source>
</evidence>